<dbReference type="InterPro" id="IPR032675">
    <property type="entry name" value="LRR_dom_sf"/>
</dbReference>
<dbReference type="InterPro" id="IPR058922">
    <property type="entry name" value="WHD_DRP"/>
</dbReference>
<proteinExistence type="inferred from homology"/>
<accession>A0AAN9RDU6</accession>
<reference evidence="10 11" key="1">
    <citation type="submission" date="2024-01" db="EMBL/GenBank/DDBJ databases">
        <title>The genomes of 5 underutilized Papilionoideae crops provide insights into root nodulation and disease resistanc.</title>
        <authorList>
            <person name="Jiang F."/>
        </authorList>
    </citation>
    <scope>NUCLEOTIDE SEQUENCE [LARGE SCALE GENOMIC DNA]</scope>
    <source>
        <strain evidence="10">LVBAO_FW01</strain>
        <tissue evidence="10">Leaves</tissue>
    </source>
</reference>
<dbReference type="SUPFAM" id="SSF52058">
    <property type="entry name" value="L domain-like"/>
    <property type="match status" value="1"/>
</dbReference>
<keyword evidence="4" id="KW-0547">Nucleotide-binding</keyword>
<keyword evidence="7" id="KW-0175">Coiled coil</keyword>
<comment type="similarity">
    <text evidence="1">Belongs to the disease resistance NB-LRR family.</text>
</comment>
<dbReference type="SUPFAM" id="SSF52540">
    <property type="entry name" value="P-loop containing nucleoside triphosphate hydrolases"/>
    <property type="match status" value="1"/>
</dbReference>
<evidence type="ECO:0000313" key="10">
    <source>
        <dbReference type="EMBL" id="KAK7362943.1"/>
    </source>
</evidence>
<name>A0AAN9RDU6_CANGL</name>
<keyword evidence="5" id="KW-0611">Plant defense</keyword>
<keyword evidence="6" id="KW-0067">ATP-binding</keyword>
<dbReference type="PRINTS" id="PR00364">
    <property type="entry name" value="DISEASERSIST"/>
</dbReference>
<organism evidence="10 11">
    <name type="scientific">Canavalia gladiata</name>
    <name type="common">Sword bean</name>
    <name type="synonym">Dolichos gladiatus</name>
    <dbReference type="NCBI Taxonomy" id="3824"/>
    <lineage>
        <taxon>Eukaryota</taxon>
        <taxon>Viridiplantae</taxon>
        <taxon>Streptophyta</taxon>
        <taxon>Embryophyta</taxon>
        <taxon>Tracheophyta</taxon>
        <taxon>Spermatophyta</taxon>
        <taxon>Magnoliopsida</taxon>
        <taxon>eudicotyledons</taxon>
        <taxon>Gunneridae</taxon>
        <taxon>Pentapetalae</taxon>
        <taxon>rosids</taxon>
        <taxon>fabids</taxon>
        <taxon>Fabales</taxon>
        <taxon>Fabaceae</taxon>
        <taxon>Papilionoideae</taxon>
        <taxon>50 kb inversion clade</taxon>
        <taxon>NPAAA clade</taxon>
        <taxon>indigoferoid/millettioid clade</taxon>
        <taxon>Phaseoleae</taxon>
        <taxon>Canavalia</taxon>
    </lineage>
</organism>
<comment type="caution">
    <text evidence="10">The sequence shown here is derived from an EMBL/GenBank/DDBJ whole genome shotgun (WGS) entry which is preliminary data.</text>
</comment>
<keyword evidence="2" id="KW-0433">Leucine-rich repeat</keyword>
<dbReference type="Pfam" id="PF00931">
    <property type="entry name" value="NB-ARC"/>
    <property type="match status" value="1"/>
</dbReference>
<protein>
    <recommendedName>
        <fullName evidence="12">Disease resistance protein</fullName>
    </recommendedName>
</protein>
<feature type="coiled-coil region" evidence="7">
    <location>
        <begin position="68"/>
        <end position="95"/>
    </location>
</feature>
<evidence type="ECO:0000256" key="5">
    <source>
        <dbReference type="ARBA" id="ARBA00022821"/>
    </source>
</evidence>
<dbReference type="FunFam" id="1.10.10.10:FF:000322">
    <property type="entry name" value="Probable disease resistance protein At1g63360"/>
    <property type="match status" value="1"/>
</dbReference>
<feature type="domain" description="Disease resistance protein winged helix" evidence="9">
    <location>
        <begin position="413"/>
        <end position="488"/>
    </location>
</feature>
<sequence length="858" mass="98667">MELAGVIWEAATCLFSCSKVHAAYVCKLEENLKSLQEKCDHLQNFSSDVQTRINEAEATGEMQRTSEVKDWLQQVENLQKELDDVQNKDSQETQNKCLRGCCPKNCLSSYKLGKKVVKMLDKVDELAASGKNVIIAHKLPPKAVEEMPLDETIGLNLMLNKVWSCLEDENVGIVGLYGMGGAGKTTLMKRIHNELGKRKHCFEVVLWVVVSKDLDTHQIMNDIRNRLGIKDEIWNGLRSDQRAAKIHEVLQKKKYVLMLDDLWERLELNKVGVENPKNDKYESKIVFTTRARDVCAKMQAQKKFEVECLLQEEAFNLFCKKVGEDTLKCHGEIRNVAWEIVKKCNALPLAVVTVGGTMAGVTDIESWKQAERSLRNYPEIALVMEKDVFPILKFSYDRLPNETYKKCFLYCSLYPEDYKINVDDVIYTWIGEGFLGENKTKKSIHDMYLEGKSIIEKLKRACLLEDVVEDRWYSSLCIKMHDVIREMALWLGRDEDGSKDKVVLEEEALALTSEMNSERCNVVERISILNVRGRWQMPACPNLITLRVRGELDITDYSNFQYMTKLKVLDLSDTKIGHLPFEIVKLINLEFLNLSRAEIENMFPIELKNLKNLRVLLLEGFGHGLEIIPLEGIESLERLKVFTFSRRWGDKNNEGEGEEEGEEELLEKLESLTELEEVPLEMASILETLSTMMHLKNIILHCLIDIREASSVTEKCHLRNLRTVDILFCDSITHLTWLRYAPVLEFLSVGLCSSIEEVVKEVDSDDANNDIFSNLTHLLLTDLPKLKSIHRKALSFPFLKVIVVDGCPNLRKLPLNSNSAKDTLIQIRGDHDDWWNNLEWEDPALKDQFRSKFHHITY</sequence>
<evidence type="ECO:0000256" key="2">
    <source>
        <dbReference type="ARBA" id="ARBA00022614"/>
    </source>
</evidence>
<dbReference type="InterPro" id="IPR036388">
    <property type="entry name" value="WH-like_DNA-bd_sf"/>
</dbReference>
<dbReference type="FunFam" id="3.40.50.300:FF:001091">
    <property type="entry name" value="Probable disease resistance protein At1g61300"/>
    <property type="match status" value="1"/>
</dbReference>
<dbReference type="PANTHER" id="PTHR33463:SF220">
    <property type="entry name" value="NB-ARC DOMAIN-CONTAINING PROTEIN"/>
    <property type="match status" value="1"/>
</dbReference>
<keyword evidence="11" id="KW-1185">Reference proteome</keyword>
<gene>
    <name evidence="10" type="ORF">VNO77_05068</name>
</gene>
<evidence type="ECO:0000259" key="9">
    <source>
        <dbReference type="Pfam" id="PF23559"/>
    </source>
</evidence>
<dbReference type="InterPro" id="IPR002182">
    <property type="entry name" value="NB-ARC"/>
</dbReference>
<dbReference type="FunFam" id="1.10.8.430:FF:000003">
    <property type="entry name" value="Probable disease resistance protein At5g66910"/>
    <property type="match status" value="1"/>
</dbReference>
<feature type="domain" description="NB-ARC" evidence="8">
    <location>
        <begin position="158"/>
        <end position="327"/>
    </location>
</feature>
<evidence type="ECO:0000256" key="3">
    <source>
        <dbReference type="ARBA" id="ARBA00022737"/>
    </source>
</evidence>
<dbReference type="Gene3D" id="1.10.10.10">
    <property type="entry name" value="Winged helix-like DNA-binding domain superfamily/Winged helix DNA-binding domain"/>
    <property type="match status" value="1"/>
</dbReference>
<dbReference type="InterPro" id="IPR042197">
    <property type="entry name" value="Apaf_helical"/>
</dbReference>
<dbReference type="Proteomes" id="UP001367508">
    <property type="component" value="Unassembled WGS sequence"/>
</dbReference>
<evidence type="ECO:0008006" key="12">
    <source>
        <dbReference type="Google" id="ProtNLM"/>
    </source>
</evidence>
<dbReference type="GO" id="GO:0043531">
    <property type="term" value="F:ADP binding"/>
    <property type="evidence" value="ECO:0007669"/>
    <property type="project" value="InterPro"/>
</dbReference>
<evidence type="ECO:0000256" key="4">
    <source>
        <dbReference type="ARBA" id="ARBA00022741"/>
    </source>
</evidence>
<dbReference type="Pfam" id="PF23559">
    <property type="entry name" value="WHD_DRP"/>
    <property type="match status" value="1"/>
</dbReference>
<dbReference type="Gene3D" id="3.80.10.10">
    <property type="entry name" value="Ribonuclease Inhibitor"/>
    <property type="match status" value="1"/>
</dbReference>
<evidence type="ECO:0000259" key="8">
    <source>
        <dbReference type="Pfam" id="PF00931"/>
    </source>
</evidence>
<dbReference type="AlphaFoldDB" id="A0AAN9RDU6"/>
<evidence type="ECO:0000313" key="11">
    <source>
        <dbReference type="Proteomes" id="UP001367508"/>
    </source>
</evidence>
<evidence type="ECO:0000256" key="6">
    <source>
        <dbReference type="ARBA" id="ARBA00022840"/>
    </source>
</evidence>
<dbReference type="Gene3D" id="1.10.8.430">
    <property type="entry name" value="Helical domain of apoptotic protease-activating factors"/>
    <property type="match status" value="1"/>
</dbReference>
<dbReference type="Gene3D" id="3.40.50.300">
    <property type="entry name" value="P-loop containing nucleotide triphosphate hydrolases"/>
    <property type="match status" value="1"/>
</dbReference>
<dbReference type="GO" id="GO:0006952">
    <property type="term" value="P:defense response"/>
    <property type="evidence" value="ECO:0007669"/>
    <property type="project" value="UniProtKB-KW"/>
</dbReference>
<dbReference type="GO" id="GO:0005524">
    <property type="term" value="F:ATP binding"/>
    <property type="evidence" value="ECO:0007669"/>
    <property type="project" value="UniProtKB-KW"/>
</dbReference>
<dbReference type="InterPro" id="IPR050905">
    <property type="entry name" value="Plant_NBS-LRR"/>
</dbReference>
<evidence type="ECO:0000256" key="7">
    <source>
        <dbReference type="SAM" id="Coils"/>
    </source>
</evidence>
<keyword evidence="3" id="KW-0677">Repeat</keyword>
<dbReference type="PANTHER" id="PTHR33463">
    <property type="entry name" value="NB-ARC DOMAIN-CONTAINING PROTEIN-RELATED"/>
    <property type="match status" value="1"/>
</dbReference>
<dbReference type="EMBL" id="JAYMYQ010000001">
    <property type="protein sequence ID" value="KAK7362943.1"/>
    <property type="molecule type" value="Genomic_DNA"/>
</dbReference>
<evidence type="ECO:0000256" key="1">
    <source>
        <dbReference type="ARBA" id="ARBA00008894"/>
    </source>
</evidence>
<dbReference type="InterPro" id="IPR027417">
    <property type="entry name" value="P-loop_NTPase"/>
</dbReference>